<comment type="caution">
    <text evidence="2">The sequence shown here is derived from an EMBL/GenBank/DDBJ whole genome shotgun (WGS) entry which is preliminary data.</text>
</comment>
<feature type="region of interest" description="Disordered" evidence="1">
    <location>
        <begin position="1"/>
        <end position="20"/>
    </location>
</feature>
<evidence type="ECO:0000256" key="1">
    <source>
        <dbReference type="SAM" id="MobiDB-lite"/>
    </source>
</evidence>
<keyword evidence="3" id="KW-1185">Reference proteome</keyword>
<protein>
    <submittedName>
        <fullName evidence="2">Uncharacterized protein</fullName>
    </submittedName>
</protein>
<proteinExistence type="predicted"/>
<feature type="compositionally biased region" description="Polar residues" evidence="1">
    <location>
        <begin position="1"/>
        <end position="12"/>
    </location>
</feature>
<dbReference type="HOGENOM" id="CLU_2098495_0_0_1"/>
<dbReference type="AlphaFoldDB" id="L8X2X7"/>
<name>L8X2X7_THACA</name>
<dbReference type="EMBL" id="AFRT01000667">
    <property type="protein sequence ID" value="ELU42979.1"/>
    <property type="molecule type" value="Genomic_DNA"/>
</dbReference>
<reference evidence="2 3" key="1">
    <citation type="journal article" date="2013" name="Nat. Commun.">
        <title>The evolution and pathogenic mechanisms of the rice sheath blight pathogen.</title>
        <authorList>
            <person name="Zheng A."/>
            <person name="Lin R."/>
            <person name="Xu L."/>
            <person name="Qin P."/>
            <person name="Tang C."/>
            <person name="Ai P."/>
            <person name="Zhang D."/>
            <person name="Liu Y."/>
            <person name="Sun Z."/>
            <person name="Feng H."/>
            <person name="Wang Y."/>
            <person name="Chen Y."/>
            <person name="Liang X."/>
            <person name="Fu R."/>
            <person name="Li Q."/>
            <person name="Zhang J."/>
            <person name="Yu X."/>
            <person name="Xie Z."/>
            <person name="Ding L."/>
            <person name="Guan P."/>
            <person name="Tang J."/>
            <person name="Liang Y."/>
            <person name="Wang S."/>
            <person name="Deng Q."/>
            <person name="Li S."/>
            <person name="Zhu J."/>
            <person name="Wang L."/>
            <person name="Liu H."/>
            <person name="Li P."/>
        </authorList>
    </citation>
    <scope>NUCLEOTIDE SEQUENCE [LARGE SCALE GENOMIC DNA]</scope>
    <source>
        <strain evidence="3">AG-1 IA</strain>
    </source>
</reference>
<evidence type="ECO:0000313" key="2">
    <source>
        <dbReference type="EMBL" id="ELU42979.1"/>
    </source>
</evidence>
<evidence type="ECO:0000313" key="3">
    <source>
        <dbReference type="Proteomes" id="UP000011668"/>
    </source>
</evidence>
<accession>L8X2X7</accession>
<dbReference type="Proteomes" id="UP000011668">
    <property type="component" value="Unassembled WGS sequence"/>
</dbReference>
<organism evidence="2 3">
    <name type="scientific">Thanatephorus cucumeris (strain AG1-IA)</name>
    <name type="common">Rice sheath blight fungus</name>
    <name type="synonym">Rhizoctonia solani</name>
    <dbReference type="NCBI Taxonomy" id="983506"/>
    <lineage>
        <taxon>Eukaryota</taxon>
        <taxon>Fungi</taxon>
        <taxon>Dikarya</taxon>
        <taxon>Basidiomycota</taxon>
        <taxon>Agaricomycotina</taxon>
        <taxon>Agaricomycetes</taxon>
        <taxon>Cantharellales</taxon>
        <taxon>Ceratobasidiaceae</taxon>
        <taxon>Rhizoctonia</taxon>
        <taxon>Rhizoctonia solani AG-1</taxon>
    </lineage>
</organism>
<gene>
    <name evidence="2" type="ORF">AG1IA_02996</name>
</gene>
<sequence length="116" mass="12928">MTQETKFGTSGFSEEFPPSSKFGSFIKNTDRMPKSLCIINYTAPPMVQRYTVEAMGKSCGITVVQSCFGFVDRDKLSISIEYRLSETKMSIDFALGSTRDTNSQIINGPLERVFGE</sequence>